<proteinExistence type="predicted"/>
<dbReference type="EMBL" id="FZQP02007025">
    <property type="protein sequence ID" value="VVD05810.1"/>
    <property type="molecule type" value="Genomic_DNA"/>
</dbReference>
<reference evidence="1 2" key="1">
    <citation type="submission" date="2017-07" db="EMBL/GenBank/DDBJ databases">
        <authorList>
            <person name="Talla V."/>
            <person name="Backstrom N."/>
        </authorList>
    </citation>
    <scope>NUCLEOTIDE SEQUENCE [LARGE SCALE GENOMIC DNA]</scope>
</reference>
<name>A0A5E4R5A1_9NEOP</name>
<evidence type="ECO:0000313" key="2">
    <source>
        <dbReference type="Proteomes" id="UP000324832"/>
    </source>
</evidence>
<protein>
    <submittedName>
        <fullName evidence="1">Uncharacterized protein</fullName>
    </submittedName>
</protein>
<accession>A0A5E4R5A1</accession>
<keyword evidence="2" id="KW-1185">Reference proteome</keyword>
<gene>
    <name evidence="1" type="ORF">LSINAPIS_LOCUS15277</name>
</gene>
<organism evidence="1 2">
    <name type="scientific">Leptidea sinapis</name>
    <dbReference type="NCBI Taxonomy" id="189913"/>
    <lineage>
        <taxon>Eukaryota</taxon>
        <taxon>Metazoa</taxon>
        <taxon>Ecdysozoa</taxon>
        <taxon>Arthropoda</taxon>
        <taxon>Hexapoda</taxon>
        <taxon>Insecta</taxon>
        <taxon>Pterygota</taxon>
        <taxon>Neoptera</taxon>
        <taxon>Endopterygota</taxon>
        <taxon>Lepidoptera</taxon>
        <taxon>Glossata</taxon>
        <taxon>Ditrysia</taxon>
        <taxon>Papilionoidea</taxon>
        <taxon>Pieridae</taxon>
        <taxon>Dismorphiinae</taxon>
        <taxon>Leptidea</taxon>
    </lineage>
</organism>
<evidence type="ECO:0000313" key="1">
    <source>
        <dbReference type="EMBL" id="VVD05810.1"/>
    </source>
</evidence>
<dbReference type="AlphaFoldDB" id="A0A5E4R5A1"/>
<sequence length="95" mass="10772">MGTHAILIVKVSLSKQSELFEVQRWIDAHAKYFQGPTTAQYPTNNTIPYVTHRTHGPTQVYYGFAEAVQCTPQVVQIPNTLQPPFRISPYQPTNL</sequence>
<dbReference type="Proteomes" id="UP000324832">
    <property type="component" value="Unassembled WGS sequence"/>
</dbReference>